<keyword evidence="3" id="KW-0998">Cell outer membrane</keyword>
<dbReference type="Gene3D" id="3.10.20.310">
    <property type="entry name" value="membrane protein fhac"/>
    <property type="match status" value="1"/>
</dbReference>
<feature type="region of interest" description="Disordered" evidence="4">
    <location>
        <begin position="29"/>
        <end position="51"/>
    </location>
</feature>
<dbReference type="Pfam" id="PF03865">
    <property type="entry name" value="ShlB"/>
    <property type="match status" value="1"/>
</dbReference>
<comment type="caution">
    <text evidence="7">The sequence shown here is derived from an EMBL/GenBank/DDBJ whole genome shotgun (WGS) entry which is preliminary data.</text>
</comment>
<keyword evidence="8" id="KW-1185">Reference proteome</keyword>
<keyword evidence="1" id="KW-0472">Membrane</keyword>
<dbReference type="RefSeq" id="WP_377399239.1">
    <property type="nucleotide sequence ID" value="NZ_JBHUEQ010000015.1"/>
</dbReference>
<dbReference type="Proteomes" id="UP001597322">
    <property type="component" value="Unassembled WGS sequence"/>
</dbReference>
<dbReference type="PANTHER" id="PTHR34597">
    <property type="entry name" value="SLR1661 PROTEIN"/>
    <property type="match status" value="1"/>
</dbReference>
<dbReference type="Pfam" id="PF08479">
    <property type="entry name" value="POTRA_2"/>
    <property type="match status" value="1"/>
</dbReference>
<organism evidence="7 8">
    <name type="scientific">Rhizobium helianthi</name>
    <dbReference type="NCBI Taxonomy" id="1132695"/>
    <lineage>
        <taxon>Bacteria</taxon>
        <taxon>Pseudomonadati</taxon>
        <taxon>Pseudomonadota</taxon>
        <taxon>Alphaproteobacteria</taxon>
        <taxon>Hyphomicrobiales</taxon>
        <taxon>Rhizobiaceae</taxon>
        <taxon>Rhizobium/Agrobacterium group</taxon>
        <taxon>Rhizobium</taxon>
    </lineage>
</organism>
<dbReference type="InterPro" id="IPR005565">
    <property type="entry name" value="Hemolysn_activator_HlyB_C"/>
</dbReference>
<feature type="domain" description="Haemolysin activator HlyB C-terminal" evidence="5">
    <location>
        <begin position="219"/>
        <end position="540"/>
    </location>
</feature>
<dbReference type="Gene3D" id="2.40.160.50">
    <property type="entry name" value="membrane protein fhac: a member of the omp85/tpsb transporter family"/>
    <property type="match status" value="1"/>
</dbReference>
<evidence type="ECO:0000313" key="8">
    <source>
        <dbReference type="Proteomes" id="UP001597322"/>
    </source>
</evidence>
<dbReference type="InterPro" id="IPR013686">
    <property type="entry name" value="Polypept-transport_assoc_ShlB"/>
</dbReference>
<evidence type="ECO:0000256" key="3">
    <source>
        <dbReference type="ARBA" id="ARBA00023237"/>
    </source>
</evidence>
<proteinExistence type="predicted"/>
<evidence type="ECO:0000256" key="4">
    <source>
        <dbReference type="SAM" id="MobiDB-lite"/>
    </source>
</evidence>
<evidence type="ECO:0000259" key="5">
    <source>
        <dbReference type="Pfam" id="PF03865"/>
    </source>
</evidence>
<sequence length="580" mass="62286">MLMILRHRLFLPLLSTLVCISAPGERAHAQTASQITPPTFAPEQNAPSRGRVQLPETQGLNAPEGAEKLFVKPSGVDINGAFAEMEEVNAAIEKRLGTGEISGAEIFAAARDLEVAYAKAGYILARVSVPPQTITDGTRITFIVTDGYIEEIDASAFDAPVQGYVRKLLDPLVGQRRLKRQEIERRLLLAGDLPGLALRSTLRAGNAPGSATLVLNGRFDSVTATVSVDNSVSKELGGAMTAAGLQLNNVIGLGEQFYARVAGYPNGGDNGFLSGDPRNRQLAGGVIIPLHIEGLSLNLEGTDARTLPESDLGFGMSDHFQRFSARLNYDWWRSRDLDLSTNLAFDATRERQTILLPDNKLPFTEDRLRVLRLTQSLLWQNASGGSWNASLTGSFGLDALGARTGTDTLPLSRDGADPDFQKLDLNWRYGQAFPSGWQVTLKGRAQTSFGQALVASEQISLGGFEGLSSYASGRLDGDSGALLRAEVHRPMVTTLPIAGETRNLIIAPYVFAAGGVVKLEEATALESRVTRAASYGLGLQTALSQTGSASAVTLSLEYARGSDSDNTRNNRFNLKLYASF</sequence>
<accession>A0ABW4M248</accession>
<dbReference type="PANTHER" id="PTHR34597:SF6">
    <property type="entry name" value="BLR6126 PROTEIN"/>
    <property type="match status" value="1"/>
</dbReference>
<evidence type="ECO:0000313" key="7">
    <source>
        <dbReference type="EMBL" id="MFD1745488.1"/>
    </source>
</evidence>
<evidence type="ECO:0000256" key="2">
    <source>
        <dbReference type="ARBA" id="ARBA00022692"/>
    </source>
</evidence>
<dbReference type="InterPro" id="IPR051544">
    <property type="entry name" value="TPS_OM_transporter"/>
</dbReference>
<name>A0ABW4M248_9HYPH</name>
<evidence type="ECO:0000256" key="1">
    <source>
        <dbReference type="ARBA" id="ARBA00022452"/>
    </source>
</evidence>
<gene>
    <name evidence="7" type="ORF">ACFSE1_08460</name>
</gene>
<keyword evidence="2" id="KW-0812">Transmembrane</keyword>
<reference evidence="8" key="1">
    <citation type="journal article" date="2019" name="Int. J. Syst. Evol. Microbiol.">
        <title>The Global Catalogue of Microorganisms (GCM) 10K type strain sequencing project: providing services to taxonomists for standard genome sequencing and annotation.</title>
        <authorList>
            <consortium name="The Broad Institute Genomics Platform"/>
            <consortium name="The Broad Institute Genome Sequencing Center for Infectious Disease"/>
            <person name="Wu L."/>
            <person name="Ma J."/>
        </authorList>
    </citation>
    <scope>NUCLEOTIDE SEQUENCE [LARGE SCALE GENOMIC DNA]</scope>
    <source>
        <strain evidence="8">CG52</strain>
    </source>
</reference>
<protein>
    <submittedName>
        <fullName evidence="7">ShlB/FhaC/HecB family hemolysin secretion/activation protein</fullName>
    </submittedName>
</protein>
<feature type="domain" description="Polypeptide-transport-associated ShlB-type" evidence="6">
    <location>
        <begin position="87"/>
        <end position="138"/>
    </location>
</feature>
<dbReference type="EMBL" id="JBHUEQ010000015">
    <property type="protein sequence ID" value="MFD1745488.1"/>
    <property type="molecule type" value="Genomic_DNA"/>
</dbReference>
<evidence type="ECO:0000259" key="6">
    <source>
        <dbReference type="Pfam" id="PF08479"/>
    </source>
</evidence>
<keyword evidence="1" id="KW-1134">Transmembrane beta strand</keyword>